<dbReference type="EMBL" id="JAULSO010000005">
    <property type="protein sequence ID" value="KAK3682263.1"/>
    <property type="molecule type" value="Genomic_DNA"/>
</dbReference>
<sequence>MTQISVSRNSLPSEVQHSALLQLLSNPLLLCHTTPYLSCYDILNLAATCRAFRFLVYHTPQVFRRVDLGNVKSAQFEIAGIDRGGETWRNVQVDENLTEDDFYSGPLRGIFSTLRRHDILRDVQVLILDGLSVTAELVHDVLVDPTFSVRILSIRDVKNLNERKLRGALQYACRESRPKGTPRLKGLYVFGPKEPDESLLNGGGPSPASGSPITAAVASAWNSRSQKALTEALVEDPESWYARRGDQFPRRISSEWASTLVACAGIIAFDTVLCTGPRHINSSAWGTVNIAALDAASSPAGANIPHYGVATHSLDGCASCGVAPEGWTVWGEDSFAAVRDRYERRSSNGNADEIGRFPLLAPPPMHSANLKVAMCPTGQPVNPRSASMHTPKHQKARFIPRCLDCLRDRYCAGCRRWWCETCFVGPWASSPGGGHGGAPNTSVDLVRVRRSCWECGLNCHDCIDFTQRTCHRCGGGYCLIHNEGSNMVAVRPCLGDVDILKTGG</sequence>
<dbReference type="InterPro" id="IPR009030">
    <property type="entry name" value="Growth_fac_rcpt_cys_sf"/>
</dbReference>
<dbReference type="Proteomes" id="UP001270362">
    <property type="component" value="Unassembled WGS sequence"/>
</dbReference>
<reference evidence="1" key="1">
    <citation type="journal article" date="2023" name="Mol. Phylogenet. Evol.">
        <title>Genome-scale phylogeny and comparative genomics of the fungal order Sordariales.</title>
        <authorList>
            <person name="Hensen N."/>
            <person name="Bonometti L."/>
            <person name="Westerberg I."/>
            <person name="Brannstrom I.O."/>
            <person name="Guillou S."/>
            <person name="Cros-Aarteil S."/>
            <person name="Calhoun S."/>
            <person name="Haridas S."/>
            <person name="Kuo A."/>
            <person name="Mondo S."/>
            <person name="Pangilinan J."/>
            <person name="Riley R."/>
            <person name="LaButti K."/>
            <person name="Andreopoulos B."/>
            <person name="Lipzen A."/>
            <person name="Chen C."/>
            <person name="Yan M."/>
            <person name="Daum C."/>
            <person name="Ng V."/>
            <person name="Clum A."/>
            <person name="Steindorff A."/>
            <person name="Ohm R.A."/>
            <person name="Martin F."/>
            <person name="Silar P."/>
            <person name="Natvig D.O."/>
            <person name="Lalanne C."/>
            <person name="Gautier V."/>
            <person name="Ament-Velasquez S.L."/>
            <person name="Kruys A."/>
            <person name="Hutchinson M.I."/>
            <person name="Powell A.J."/>
            <person name="Barry K."/>
            <person name="Miller A.N."/>
            <person name="Grigoriev I.V."/>
            <person name="Debuchy R."/>
            <person name="Gladieux P."/>
            <person name="Hiltunen Thoren M."/>
            <person name="Johannesson H."/>
        </authorList>
    </citation>
    <scope>NUCLEOTIDE SEQUENCE</scope>
    <source>
        <strain evidence="1">CBS 314.62</strain>
    </source>
</reference>
<dbReference type="AlphaFoldDB" id="A0AAE1C7X4"/>
<accession>A0AAE1C7X4</accession>
<organism evidence="1 2">
    <name type="scientific">Podospora appendiculata</name>
    <dbReference type="NCBI Taxonomy" id="314037"/>
    <lineage>
        <taxon>Eukaryota</taxon>
        <taxon>Fungi</taxon>
        <taxon>Dikarya</taxon>
        <taxon>Ascomycota</taxon>
        <taxon>Pezizomycotina</taxon>
        <taxon>Sordariomycetes</taxon>
        <taxon>Sordariomycetidae</taxon>
        <taxon>Sordariales</taxon>
        <taxon>Podosporaceae</taxon>
        <taxon>Podospora</taxon>
    </lineage>
</organism>
<gene>
    <name evidence="1" type="ORF">B0T22DRAFT_279864</name>
</gene>
<evidence type="ECO:0000313" key="1">
    <source>
        <dbReference type="EMBL" id="KAK3682263.1"/>
    </source>
</evidence>
<proteinExistence type="predicted"/>
<dbReference type="SUPFAM" id="SSF57184">
    <property type="entry name" value="Growth factor receptor domain"/>
    <property type="match status" value="1"/>
</dbReference>
<protein>
    <recommendedName>
        <fullName evidence="3">F-box domain-containing protein</fullName>
    </recommendedName>
</protein>
<keyword evidence="2" id="KW-1185">Reference proteome</keyword>
<evidence type="ECO:0008006" key="3">
    <source>
        <dbReference type="Google" id="ProtNLM"/>
    </source>
</evidence>
<evidence type="ECO:0000313" key="2">
    <source>
        <dbReference type="Proteomes" id="UP001270362"/>
    </source>
</evidence>
<name>A0AAE1C7X4_9PEZI</name>
<comment type="caution">
    <text evidence="1">The sequence shown here is derived from an EMBL/GenBank/DDBJ whole genome shotgun (WGS) entry which is preliminary data.</text>
</comment>
<reference evidence="1" key="2">
    <citation type="submission" date="2023-06" db="EMBL/GenBank/DDBJ databases">
        <authorList>
            <consortium name="Lawrence Berkeley National Laboratory"/>
            <person name="Haridas S."/>
            <person name="Hensen N."/>
            <person name="Bonometti L."/>
            <person name="Westerberg I."/>
            <person name="Brannstrom I.O."/>
            <person name="Guillou S."/>
            <person name="Cros-Aarteil S."/>
            <person name="Calhoun S."/>
            <person name="Kuo A."/>
            <person name="Mondo S."/>
            <person name="Pangilinan J."/>
            <person name="Riley R."/>
            <person name="Labutti K."/>
            <person name="Andreopoulos B."/>
            <person name="Lipzen A."/>
            <person name="Chen C."/>
            <person name="Yanf M."/>
            <person name="Daum C."/>
            <person name="Ng V."/>
            <person name="Clum A."/>
            <person name="Steindorff A."/>
            <person name="Ohm R."/>
            <person name="Martin F."/>
            <person name="Silar P."/>
            <person name="Natvig D."/>
            <person name="Lalanne C."/>
            <person name="Gautier V."/>
            <person name="Ament-Velasquez S.L."/>
            <person name="Kruys A."/>
            <person name="Hutchinson M.I."/>
            <person name="Powell A.J."/>
            <person name="Barry K."/>
            <person name="Miller A.N."/>
            <person name="Grigoriev I.V."/>
            <person name="Debuchy R."/>
            <person name="Gladieux P."/>
            <person name="Thoren M.H."/>
            <person name="Johannesson H."/>
        </authorList>
    </citation>
    <scope>NUCLEOTIDE SEQUENCE</scope>
    <source>
        <strain evidence="1">CBS 314.62</strain>
    </source>
</reference>